<name>A0ABS5LB11_9BACI</name>
<evidence type="ECO:0000313" key="6">
    <source>
        <dbReference type="Proteomes" id="UP000682403"/>
    </source>
</evidence>
<dbReference type="Pfam" id="PF12639">
    <property type="entry name" value="Colicin-DNase"/>
    <property type="match status" value="1"/>
</dbReference>
<keyword evidence="5" id="KW-0540">Nuclease</keyword>
<reference evidence="5 6" key="1">
    <citation type="submission" date="2021-04" db="EMBL/GenBank/DDBJ databases">
        <title>Metabacillus sp. strain KIGAM252 whole genome sequence.</title>
        <authorList>
            <person name="Seo M.-J."/>
            <person name="Cho E.-S."/>
            <person name="Hwang C.Y."/>
            <person name="Yoon D.J."/>
        </authorList>
    </citation>
    <scope>NUCLEOTIDE SEQUENCE [LARGE SCALE GENOMIC DNA]</scope>
    <source>
        <strain evidence="5 6">KIGAM252</strain>
    </source>
</reference>
<dbReference type="PANTHER" id="PTHR34976">
    <property type="entry name" value="RIBONUCLEASE YQCG-RELATED"/>
    <property type="match status" value="1"/>
</dbReference>
<proteinExistence type="predicted"/>
<dbReference type="RefSeq" id="WP_211556573.1">
    <property type="nucleotide sequence ID" value="NZ_JAGVRK010000001.1"/>
</dbReference>
<evidence type="ECO:0000313" key="5">
    <source>
        <dbReference type="EMBL" id="MBS2967917.1"/>
    </source>
</evidence>
<keyword evidence="5" id="KW-0255">Endonuclease</keyword>
<keyword evidence="2" id="KW-0964">Secreted</keyword>
<evidence type="ECO:0000256" key="2">
    <source>
        <dbReference type="ARBA" id="ARBA00022525"/>
    </source>
</evidence>
<keyword evidence="3" id="KW-0175">Coiled coil</keyword>
<evidence type="ECO:0000256" key="3">
    <source>
        <dbReference type="SAM" id="Coils"/>
    </source>
</evidence>
<dbReference type="InterPro" id="IPR027797">
    <property type="entry name" value="PT-TG_dom"/>
</dbReference>
<keyword evidence="5" id="KW-0378">Hydrolase</keyword>
<dbReference type="InterPro" id="IPR051768">
    <property type="entry name" value="Bact_secretion_toxin"/>
</dbReference>
<accession>A0ABS5LB11</accession>
<keyword evidence="6" id="KW-1185">Reference proteome</keyword>
<comment type="caution">
    <text evidence="5">The sequence shown here is derived from an EMBL/GenBank/DDBJ whole genome shotgun (WGS) entry which is preliminary data.</text>
</comment>
<dbReference type="Pfam" id="PF14449">
    <property type="entry name" value="PT-TG"/>
    <property type="match status" value="1"/>
</dbReference>
<dbReference type="GO" id="GO:0004519">
    <property type="term" value="F:endonuclease activity"/>
    <property type="evidence" value="ECO:0007669"/>
    <property type="project" value="UniProtKB-KW"/>
</dbReference>
<protein>
    <submittedName>
        <fullName evidence="5">HNH endonuclease</fullName>
    </submittedName>
</protein>
<evidence type="ECO:0000259" key="4">
    <source>
        <dbReference type="Pfam" id="PF14449"/>
    </source>
</evidence>
<sequence length="473" mass="52441">MNFNINTYQADPTHEVRKNVQESIEAYQKQQEEAQKIRDQIAAEKAKIEAEKARIEAEKNKPWYEKTWDGVKTFAGEFSGYYDSVRATTGVDPITGRKLSNAERVAAGAMAAAGFIPVVGWAGRAVKGGSAIYKTAKGMNTANHMLDAYKSTKAMDILNKTEKGIYGLYTANSAWEFGSGRDMFGNKLTEEQRQNALWNGLTMGLVGGGAHIIDKGGLSKLANKAPHSTAFVRDKVAKAQESLKQIGSRVGSRVQDSLSKFGQKAADLKVPTAIRVYSMDANGIRIPLVAMENKRFGDVIARPVSDKMSIENLRTSKEIEKSEIRIPQSTYKERLGQTPLNNGAWTGERGESKFISENNEAQEILANVGEEGVNYSNAIPDFSPVTKHEIEIPNMTTDRSINFREADNKLAKELGVTRKEIVKMRKELKLTWHELNDMKSMQLVPTVINSKFGHLGGVGEIKKLIQMNIFEED</sequence>
<dbReference type="PANTHER" id="PTHR34976:SF2">
    <property type="entry name" value="TYPE VII SECRETION SYSTEM PROTEIN ESSD"/>
    <property type="match status" value="1"/>
</dbReference>
<feature type="domain" description="Pre-toxin TG" evidence="4">
    <location>
        <begin position="65"/>
        <end position="129"/>
    </location>
</feature>
<dbReference type="EMBL" id="JAGVRK010000001">
    <property type="protein sequence ID" value="MBS2967917.1"/>
    <property type="molecule type" value="Genomic_DNA"/>
</dbReference>
<dbReference type="Proteomes" id="UP000682403">
    <property type="component" value="Unassembled WGS sequence"/>
</dbReference>
<organism evidence="5 6">
    <name type="scientific">Metabacillus flavus</name>
    <dbReference type="NCBI Taxonomy" id="2823519"/>
    <lineage>
        <taxon>Bacteria</taxon>
        <taxon>Bacillati</taxon>
        <taxon>Bacillota</taxon>
        <taxon>Bacilli</taxon>
        <taxon>Bacillales</taxon>
        <taxon>Bacillaceae</taxon>
        <taxon>Metabacillus</taxon>
    </lineage>
</organism>
<gene>
    <name evidence="5" type="ORF">J9317_03895</name>
</gene>
<evidence type="ECO:0000256" key="1">
    <source>
        <dbReference type="ARBA" id="ARBA00004613"/>
    </source>
</evidence>
<comment type="subcellular location">
    <subcellularLocation>
        <location evidence="1">Secreted</location>
    </subcellularLocation>
</comment>
<feature type="coiled-coil region" evidence="3">
    <location>
        <begin position="17"/>
        <end position="61"/>
    </location>
</feature>